<dbReference type="EMBL" id="PTRA01000008">
    <property type="protein sequence ID" value="PQA53762.1"/>
    <property type="molecule type" value="Genomic_DNA"/>
</dbReference>
<evidence type="ECO:0000313" key="2">
    <source>
        <dbReference type="Proteomes" id="UP000239590"/>
    </source>
</evidence>
<organism evidence="1 2">
    <name type="scientific">Siphonobacter curvatus</name>
    <dbReference type="NCBI Taxonomy" id="2094562"/>
    <lineage>
        <taxon>Bacteria</taxon>
        <taxon>Pseudomonadati</taxon>
        <taxon>Bacteroidota</taxon>
        <taxon>Cytophagia</taxon>
        <taxon>Cytophagales</taxon>
        <taxon>Cytophagaceae</taxon>
        <taxon>Siphonobacter</taxon>
    </lineage>
</organism>
<protein>
    <submittedName>
        <fullName evidence="1">Uncharacterized protein</fullName>
    </submittedName>
</protein>
<reference evidence="2" key="1">
    <citation type="submission" date="2018-02" db="EMBL/GenBank/DDBJ databases">
        <title>Genome sequencing of Solimonas sp. HR-BB.</title>
        <authorList>
            <person name="Lee Y."/>
            <person name="Jeon C.O."/>
        </authorList>
    </citation>
    <scope>NUCLEOTIDE SEQUENCE [LARGE SCALE GENOMIC DNA]</scope>
    <source>
        <strain evidence="2">HR-U</strain>
    </source>
</reference>
<proteinExistence type="predicted"/>
<accession>A0A2S7IF79</accession>
<comment type="caution">
    <text evidence="1">The sequence shown here is derived from an EMBL/GenBank/DDBJ whole genome shotgun (WGS) entry which is preliminary data.</text>
</comment>
<name>A0A2S7IF79_9BACT</name>
<sequence length="74" mass="8005">MQETIGVIPTPFGPCKKVPKNAFFFFKKFLVSPAESPNFVDSSAPMLNPNGLNEAVFNGYSPTLIISVLLAAIM</sequence>
<dbReference type="Proteomes" id="UP000239590">
    <property type="component" value="Unassembled WGS sequence"/>
</dbReference>
<dbReference type="AlphaFoldDB" id="A0A2S7IF79"/>
<keyword evidence="2" id="KW-1185">Reference proteome</keyword>
<gene>
    <name evidence="1" type="ORF">C5O19_24115</name>
</gene>
<evidence type="ECO:0000313" key="1">
    <source>
        <dbReference type="EMBL" id="PQA53762.1"/>
    </source>
</evidence>